<dbReference type="PANTHER" id="PTHR43883">
    <property type="entry name" value="SLR0207 PROTEIN"/>
    <property type="match status" value="1"/>
</dbReference>
<dbReference type="RefSeq" id="WP_135795906.1">
    <property type="nucleotide sequence ID" value="NZ_CP032096.1"/>
</dbReference>
<dbReference type="SUPFAM" id="SSF56112">
    <property type="entry name" value="Protein kinase-like (PK-like)"/>
    <property type="match status" value="1"/>
</dbReference>
<dbReference type="InterPro" id="IPR011009">
    <property type="entry name" value="Kinase-like_dom_sf"/>
</dbReference>
<keyword evidence="1" id="KW-0808">Transferase</keyword>
<dbReference type="Gene3D" id="3.40.50.300">
    <property type="entry name" value="P-loop containing nucleotide triphosphate hydrolases"/>
    <property type="match status" value="1"/>
</dbReference>
<evidence type="ECO:0000313" key="2">
    <source>
        <dbReference type="Proteomes" id="UP000296201"/>
    </source>
</evidence>
<name>A0A4P7P1W2_9GAMM</name>
<gene>
    <name evidence="1" type="ORF">GHNINEIG_01324</name>
</gene>
<dbReference type="Gene3D" id="3.90.1200.10">
    <property type="match status" value="1"/>
</dbReference>
<proteinExistence type="predicted"/>
<reference evidence="1 2" key="1">
    <citation type="submission" date="2018-08" db="EMBL/GenBank/DDBJ databases">
        <title>Horizontal acquisition of hydrogen conversion ability and other habitat adaptations in Hydrogenovibrio crunogenus strains.</title>
        <authorList>
            <person name="Gonnella G."/>
            <person name="Adam N."/>
            <person name="Perner M."/>
        </authorList>
    </citation>
    <scope>NUCLEOTIDE SEQUENCE [LARGE SCALE GENOMIC DNA]</scope>
    <source>
        <strain evidence="1 2">SP-41</strain>
    </source>
</reference>
<sequence length="522" mass="60843">MNLSFLFDELSCSKLYPHAVEVITTIETHISIIFLTGEFAYKLKKPVDFGFLDFTDLAERKRFCELEISLNRRTAPDLYLDVCPLYLKNDHLQFTPHGEPVEYVIKMTQFDPNLVLGRYLKDHTLNHSQIKQLTESIAHFHLCAEKVSDDLAFGHPDNVIHPMLDNFPSLLKTFTHPEQQYRLRQLADWTHFTQKTLFRALLERKKQGYIRACHGDMHLDNITLLNEKPTLFDGIEFNEQFRWIDVMNDLAFLMIDLENRHQLGLKRQLLSYYINLTGDYNGLNLLTFYQVYRTMVRAKITALRYHQLEKNSFEAEHYYALALTYLKQAEDTAYALPEPKLILMQGVSGSGKSHYAQQILQHLDAIIISSDIERKRLFGISPLQRVSKAKQKSLYSPEMNRRTYQTLLELAKTTLASGYSVIIDATFLKEAHRRPFQKLAQKQDYNFYVFSIPHHDHVSIIEDSLAQRIQTNDNPSDADISVMQRQLIQYEAPDYGPEQVFTLTPKEELSNEALKNWLNLPL</sequence>
<dbReference type="GO" id="GO:0016740">
    <property type="term" value="F:transferase activity"/>
    <property type="evidence" value="ECO:0007669"/>
    <property type="project" value="UniProtKB-KW"/>
</dbReference>
<accession>A0A4P7P1W2</accession>
<keyword evidence="2" id="KW-1185">Reference proteome</keyword>
<dbReference type="InterPro" id="IPR027417">
    <property type="entry name" value="P-loop_NTPase"/>
</dbReference>
<dbReference type="Proteomes" id="UP000296201">
    <property type="component" value="Chromosome"/>
</dbReference>
<dbReference type="EMBL" id="CP032096">
    <property type="protein sequence ID" value="QBZ83272.1"/>
    <property type="molecule type" value="Genomic_DNA"/>
</dbReference>
<organism evidence="1 2">
    <name type="scientific">Hydrogenovibrio crunogenus</name>
    <dbReference type="NCBI Taxonomy" id="39765"/>
    <lineage>
        <taxon>Bacteria</taxon>
        <taxon>Pseudomonadati</taxon>
        <taxon>Pseudomonadota</taxon>
        <taxon>Gammaproteobacteria</taxon>
        <taxon>Thiotrichales</taxon>
        <taxon>Piscirickettsiaceae</taxon>
        <taxon>Hydrogenovibrio</taxon>
    </lineage>
</organism>
<dbReference type="PANTHER" id="PTHR43883:SF1">
    <property type="entry name" value="GLUCONOKINASE"/>
    <property type="match status" value="1"/>
</dbReference>
<dbReference type="InterPro" id="IPR052732">
    <property type="entry name" value="Cell-binding_unc_protein"/>
</dbReference>
<dbReference type="OrthoDB" id="9810277at2"/>
<dbReference type="Pfam" id="PF13671">
    <property type="entry name" value="AAA_33"/>
    <property type="match status" value="1"/>
</dbReference>
<evidence type="ECO:0000313" key="1">
    <source>
        <dbReference type="EMBL" id="QBZ83272.1"/>
    </source>
</evidence>
<protein>
    <submittedName>
        <fullName evidence="1">Aminoglycoside phosphotransferase</fullName>
    </submittedName>
</protein>
<dbReference type="AlphaFoldDB" id="A0A4P7P1W2"/>
<dbReference type="SUPFAM" id="SSF52540">
    <property type="entry name" value="P-loop containing nucleoside triphosphate hydrolases"/>
    <property type="match status" value="1"/>
</dbReference>